<dbReference type="Pfam" id="PF00079">
    <property type="entry name" value="Serpin"/>
    <property type="match status" value="1"/>
</dbReference>
<dbReference type="PANTHER" id="PTHR11461">
    <property type="entry name" value="SERINE PROTEASE INHIBITOR, SERPIN"/>
    <property type="match status" value="1"/>
</dbReference>
<reference evidence="7" key="2">
    <citation type="submission" date="2025-08" db="UniProtKB">
        <authorList>
            <consortium name="RefSeq"/>
        </authorList>
    </citation>
    <scope>IDENTIFICATION</scope>
</reference>
<dbReference type="InterPro" id="IPR000215">
    <property type="entry name" value="Serpin_fam"/>
</dbReference>
<feature type="signal peptide" evidence="4">
    <location>
        <begin position="1"/>
        <end position="16"/>
    </location>
</feature>
<dbReference type="SMART" id="SM00093">
    <property type="entry name" value="SERPIN"/>
    <property type="match status" value="1"/>
</dbReference>
<reference evidence="6" key="1">
    <citation type="submission" date="2025-05" db="UniProtKB">
        <authorList>
            <consortium name="RefSeq"/>
        </authorList>
    </citation>
    <scope>NUCLEOTIDE SEQUENCE [LARGE SCALE GENOMIC DNA]</scope>
</reference>
<feature type="chain" id="PRO_5045233302" evidence="4">
    <location>
        <begin position="17"/>
        <end position="411"/>
    </location>
</feature>
<keyword evidence="1 7" id="KW-0646">Protease inhibitor</keyword>
<dbReference type="InterPro" id="IPR023796">
    <property type="entry name" value="Serpin_dom"/>
</dbReference>
<dbReference type="CDD" id="cd19598">
    <property type="entry name" value="serpin77Ba-like_insects"/>
    <property type="match status" value="1"/>
</dbReference>
<dbReference type="SUPFAM" id="SSF56574">
    <property type="entry name" value="Serpins"/>
    <property type="match status" value="1"/>
</dbReference>
<evidence type="ECO:0000313" key="7">
    <source>
        <dbReference type="RefSeq" id="XP_023935122.2"/>
    </source>
</evidence>
<evidence type="ECO:0000256" key="3">
    <source>
        <dbReference type="RuleBase" id="RU000411"/>
    </source>
</evidence>
<evidence type="ECO:0000256" key="1">
    <source>
        <dbReference type="ARBA" id="ARBA00022690"/>
    </source>
</evidence>
<dbReference type="Gene3D" id="3.30.497.10">
    <property type="entry name" value="Antithrombin, subunit I, domain 2"/>
    <property type="match status" value="1"/>
</dbReference>
<keyword evidence="4" id="KW-0732">Signal</keyword>
<evidence type="ECO:0000256" key="4">
    <source>
        <dbReference type="SAM" id="SignalP"/>
    </source>
</evidence>
<gene>
    <name evidence="7" type="primary">LOC112043780</name>
</gene>
<evidence type="ECO:0000256" key="2">
    <source>
        <dbReference type="ARBA" id="ARBA00022900"/>
    </source>
</evidence>
<keyword evidence="2 7" id="KW-0722">Serine protease inhibitor</keyword>
<dbReference type="KEGG" id="bany:112043780"/>
<dbReference type="RefSeq" id="XP_023935122.2">
    <property type="nucleotide sequence ID" value="XM_024079354.2"/>
</dbReference>
<dbReference type="Gene3D" id="2.30.39.10">
    <property type="entry name" value="Alpha-1-antitrypsin, domain 1"/>
    <property type="match status" value="1"/>
</dbReference>
<accession>A0A6J1MQH6</accession>
<evidence type="ECO:0000259" key="5">
    <source>
        <dbReference type="SMART" id="SM00093"/>
    </source>
</evidence>
<dbReference type="Proteomes" id="UP001652582">
    <property type="component" value="Chromosome 2"/>
</dbReference>
<dbReference type="InterPro" id="IPR042178">
    <property type="entry name" value="Serpin_sf_1"/>
</dbReference>
<proteinExistence type="inferred from homology"/>
<dbReference type="PANTHER" id="PTHR11461:SF367">
    <property type="entry name" value="GH21475P-RELATED"/>
    <property type="match status" value="1"/>
</dbReference>
<evidence type="ECO:0000313" key="6">
    <source>
        <dbReference type="Proteomes" id="UP001652582"/>
    </source>
</evidence>
<name>A0A6J1MQH6_BICAN</name>
<keyword evidence="6" id="KW-1185">Reference proteome</keyword>
<protein>
    <submittedName>
        <fullName evidence="7">Serine protease inhibitor 77Ba-like</fullName>
    </submittedName>
</protein>
<dbReference type="GeneID" id="112043780"/>
<sequence>MRCVIVFCALLLSCDAQLAEVKPELNVTLHKGLSERIGNFSIELLYHTTLAQDKVSNLIISPITVWTVLAVLAEGASDSTLTQITTALRITPALKEAARREYQEIYKWLQVKTNTVELQRLNAMFMDVSNDLQKDFVDVAKEYDTHVIPANFSDSNTTTAAINSLVSSVTHGRIPMLVDSSSIENSKLVLTSVLYFKGQWTAPFNASYTTKQPFYDSSGNQIGEVNMMYRRHNYPFANIKTLQAKVLEIPYGKDNRLSMLIMLPNPGVSLNNMFYNFGNESLDTIFNELKISAEQYSDDEVDCLLPRFKIETSLELTDALKKMGIIDLFDERKARLPLMAYLPTHVSRIIHKAEIEVTEEGTVASAATAAFLGNRIGALKFEANKPFCYLIVEKVTNSITFGGFYHTPSLF</sequence>
<feature type="domain" description="Serpin" evidence="5">
    <location>
        <begin position="45"/>
        <end position="408"/>
    </location>
</feature>
<organism evidence="6 7">
    <name type="scientific">Bicyclus anynana</name>
    <name type="common">Squinting bush brown butterfly</name>
    <dbReference type="NCBI Taxonomy" id="110368"/>
    <lineage>
        <taxon>Eukaryota</taxon>
        <taxon>Metazoa</taxon>
        <taxon>Ecdysozoa</taxon>
        <taxon>Arthropoda</taxon>
        <taxon>Hexapoda</taxon>
        <taxon>Insecta</taxon>
        <taxon>Pterygota</taxon>
        <taxon>Neoptera</taxon>
        <taxon>Endopterygota</taxon>
        <taxon>Lepidoptera</taxon>
        <taxon>Glossata</taxon>
        <taxon>Ditrysia</taxon>
        <taxon>Papilionoidea</taxon>
        <taxon>Nymphalidae</taxon>
        <taxon>Satyrinae</taxon>
        <taxon>Satyrini</taxon>
        <taxon>Mycalesina</taxon>
        <taxon>Bicyclus</taxon>
    </lineage>
</organism>
<dbReference type="AlphaFoldDB" id="A0A6J1MQH6"/>
<dbReference type="GO" id="GO:0004867">
    <property type="term" value="F:serine-type endopeptidase inhibitor activity"/>
    <property type="evidence" value="ECO:0007669"/>
    <property type="project" value="UniProtKB-KW"/>
</dbReference>
<dbReference type="InterPro" id="IPR042185">
    <property type="entry name" value="Serpin_sf_2"/>
</dbReference>
<dbReference type="GO" id="GO:0005615">
    <property type="term" value="C:extracellular space"/>
    <property type="evidence" value="ECO:0007669"/>
    <property type="project" value="InterPro"/>
</dbReference>
<comment type="similarity">
    <text evidence="3">Belongs to the serpin family.</text>
</comment>
<dbReference type="OrthoDB" id="9440847at2759"/>
<dbReference type="InterPro" id="IPR036186">
    <property type="entry name" value="Serpin_sf"/>
</dbReference>